<evidence type="ECO:0000313" key="1">
    <source>
        <dbReference type="EMBL" id="SVE06499.1"/>
    </source>
</evidence>
<dbReference type="AlphaFoldDB" id="A0A383AFZ2"/>
<accession>A0A383AFZ2</accession>
<dbReference type="EMBL" id="UINC01191724">
    <property type="protein sequence ID" value="SVE06499.1"/>
    <property type="molecule type" value="Genomic_DNA"/>
</dbReference>
<reference evidence="1" key="1">
    <citation type="submission" date="2018-05" db="EMBL/GenBank/DDBJ databases">
        <authorList>
            <person name="Lanie J.A."/>
            <person name="Ng W.-L."/>
            <person name="Kazmierczak K.M."/>
            <person name="Andrzejewski T.M."/>
            <person name="Davidsen T.M."/>
            <person name="Wayne K.J."/>
            <person name="Tettelin H."/>
            <person name="Glass J.I."/>
            <person name="Rusch D."/>
            <person name="Podicherti R."/>
            <person name="Tsui H.-C.T."/>
            <person name="Winkler M.E."/>
        </authorList>
    </citation>
    <scope>NUCLEOTIDE SEQUENCE</scope>
</reference>
<protein>
    <submittedName>
        <fullName evidence="1">Uncharacterized protein</fullName>
    </submittedName>
</protein>
<proteinExistence type="predicted"/>
<name>A0A383AFZ2_9ZZZZ</name>
<organism evidence="1">
    <name type="scientific">marine metagenome</name>
    <dbReference type="NCBI Taxonomy" id="408172"/>
    <lineage>
        <taxon>unclassified sequences</taxon>
        <taxon>metagenomes</taxon>
        <taxon>ecological metagenomes</taxon>
    </lineage>
</organism>
<gene>
    <name evidence="1" type="ORF">METZ01_LOCUS459353</name>
</gene>
<sequence>MGLFRRKKKAENDIGSLPTSEVKQSPWNMIEINRKINDIVDEYDGKYDQLSELYEKRHEVFAKEDVASDAYDEMDDELFHEMVTPFGDYSKITINKKEKLWATYNKVHEKNVKLLDAIDMKILVELELILNKKFCRKCCILHSDICEKMKKKDTSAFCQCCGAELKLEAKFCGGCGTQRS</sequence>